<feature type="region of interest" description="Disordered" evidence="1">
    <location>
        <begin position="45"/>
        <end position="64"/>
    </location>
</feature>
<name>A0A1D8AFN8_9SPHN</name>
<dbReference type="EMBL" id="CP017077">
    <property type="protein sequence ID" value="AOR80933.1"/>
    <property type="molecule type" value="Genomic_DNA"/>
</dbReference>
<dbReference type="OrthoDB" id="7477986at2"/>
<feature type="compositionally biased region" description="Basic and acidic residues" evidence="1">
    <location>
        <begin position="51"/>
        <end position="64"/>
    </location>
</feature>
<accession>A0A1D8AFN8</accession>
<protein>
    <submittedName>
        <fullName evidence="3">Uncharacterized protein</fullName>
    </submittedName>
</protein>
<keyword evidence="2" id="KW-0812">Transmembrane</keyword>
<reference evidence="4" key="1">
    <citation type="journal article" date="2017" name="J. Biotechnol.">
        <title>Complete genome sequence of Novosphingobium resinovorum SA1, a versatile xenobiotic-degrading bacterium capable of utilizing sulfanilic acid.</title>
        <authorList>
            <person name="Hegedus B."/>
            <person name="Kos P.B."/>
            <person name="Balint B."/>
            <person name="Maroti G."/>
            <person name="Gan H.M."/>
            <person name="Perei K."/>
            <person name="Rakhely G."/>
        </authorList>
    </citation>
    <scope>NUCLEOTIDE SEQUENCE [LARGE SCALE GENOMIC DNA]</scope>
    <source>
        <strain evidence="4">SA1</strain>
    </source>
</reference>
<dbReference type="KEGG" id="nre:BES08_25710"/>
<organism evidence="3 4">
    <name type="scientific">Novosphingobium resinovorum</name>
    <dbReference type="NCBI Taxonomy" id="158500"/>
    <lineage>
        <taxon>Bacteria</taxon>
        <taxon>Pseudomonadati</taxon>
        <taxon>Pseudomonadota</taxon>
        <taxon>Alphaproteobacteria</taxon>
        <taxon>Sphingomonadales</taxon>
        <taxon>Sphingomonadaceae</taxon>
        <taxon>Novosphingobium</taxon>
    </lineage>
</organism>
<keyword evidence="3" id="KW-0614">Plasmid</keyword>
<keyword evidence="2" id="KW-0472">Membrane</keyword>
<evidence type="ECO:0000256" key="1">
    <source>
        <dbReference type="SAM" id="MobiDB-lite"/>
    </source>
</evidence>
<gene>
    <name evidence="3" type="ORF">BES08_25710</name>
</gene>
<proteinExistence type="predicted"/>
<feature type="transmembrane region" description="Helical" evidence="2">
    <location>
        <begin position="12"/>
        <end position="32"/>
    </location>
</feature>
<evidence type="ECO:0000256" key="2">
    <source>
        <dbReference type="SAM" id="Phobius"/>
    </source>
</evidence>
<keyword evidence="2" id="KW-1133">Transmembrane helix</keyword>
<geneLocation type="plasmid" evidence="3 4">
    <name>pSA2</name>
</geneLocation>
<evidence type="ECO:0000313" key="3">
    <source>
        <dbReference type="EMBL" id="AOR80933.1"/>
    </source>
</evidence>
<sequence>MPERDQPSSRRLGRAGIMVAVILLAVIVLVFAGRTLWHAQELEQEQQTGVNEHDGAQRAIRKAE</sequence>
<evidence type="ECO:0000313" key="4">
    <source>
        <dbReference type="Proteomes" id="UP000094626"/>
    </source>
</evidence>
<dbReference type="Proteomes" id="UP000094626">
    <property type="component" value="Plasmid pSA2"/>
</dbReference>
<dbReference type="AlphaFoldDB" id="A0A1D8AFN8"/>
<keyword evidence="4" id="KW-1185">Reference proteome</keyword>